<dbReference type="Pfam" id="PF06851">
    <property type="entry name" value="DUF1247"/>
    <property type="match status" value="1"/>
</dbReference>
<accession>A0A9E8BWI1</accession>
<sequence length="217" mass="25448">MALGIGPPRAPPMNGLLYKNNTNSSSLSRIISLRRQWSSDEIVSNNFRDDIKNLIESFKRGNLKSGCLGTALKLLGEQGKLLTEIKNNNFEILDKRQLSDETVEYLNFLEYDKLFRCRFCYTHIDCLWCDFHRNHVYRYDRKINDSTYIKFLNTDMAVIMFVEEYYFYLSSANNKSDAKHVLKFLTDFETLTDIMQTCGFNVVESIDKNEYELMDID</sequence>
<organism evidence="1 2">
    <name type="scientific">Parapoynx stagnalis nucleopolyhedrovirus</name>
    <dbReference type="NCBI Taxonomy" id="2993413"/>
    <lineage>
        <taxon>Viruses</taxon>
        <taxon>Viruses incertae sedis</taxon>
        <taxon>Naldaviricetes</taxon>
        <taxon>Lefavirales</taxon>
        <taxon>Baculoviridae</taxon>
        <taxon>Alphabaculovirus</taxon>
        <taxon>Alphabaculovirus pastagnalis</taxon>
    </lineage>
</organism>
<protein>
    <recommendedName>
        <fullName evidence="3">Ac34</fullName>
    </recommendedName>
</protein>
<reference evidence="1" key="1">
    <citation type="journal article" date="2022" name="Viruses">
        <title>The Parapoynx stagnalis Nucleopolyhedrovirus (PastNPV), a Divergent Member of the Alphabaculovirus Group I Clade, Encodes a Homolog of Ran GTPase.</title>
        <authorList>
            <person name="Harrison R.L."/>
            <person name="Rowley D.L."/>
        </authorList>
    </citation>
    <scope>NUCLEOTIDE SEQUENCE</scope>
    <source>
        <strain evidence="1">BCIPV-473</strain>
    </source>
</reference>
<dbReference type="EMBL" id="ON704650">
    <property type="protein sequence ID" value="UZE89785.1"/>
    <property type="molecule type" value="Genomic_DNA"/>
</dbReference>
<dbReference type="InterPro" id="IPR009657">
    <property type="entry name" value="Protein_Ac34"/>
</dbReference>
<evidence type="ECO:0008006" key="3">
    <source>
        <dbReference type="Google" id="ProtNLM"/>
    </source>
</evidence>
<dbReference type="Proteomes" id="UP001264959">
    <property type="component" value="Segment"/>
</dbReference>
<proteinExistence type="predicted"/>
<keyword evidence="2" id="KW-1185">Reference proteome</keyword>
<evidence type="ECO:0000313" key="2">
    <source>
        <dbReference type="Proteomes" id="UP001264959"/>
    </source>
</evidence>
<evidence type="ECO:0000313" key="1">
    <source>
        <dbReference type="EMBL" id="UZE89785.1"/>
    </source>
</evidence>
<name>A0A9E8BWI1_9ABAC</name>